<dbReference type="InterPro" id="IPR047921">
    <property type="entry name" value="LACTB2-like_MBL-fold"/>
</dbReference>
<dbReference type="SMART" id="SM00849">
    <property type="entry name" value="Lactamase_B"/>
    <property type="match status" value="1"/>
</dbReference>
<reference evidence="6" key="1">
    <citation type="submission" date="2021-01" db="EMBL/GenBank/DDBJ databases">
        <authorList>
            <person name="Corre E."/>
            <person name="Pelletier E."/>
            <person name="Niang G."/>
            <person name="Scheremetjew M."/>
            <person name="Finn R."/>
            <person name="Kale V."/>
            <person name="Holt S."/>
            <person name="Cochrane G."/>
            <person name="Meng A."/>
            <person name="Brown T."/>
            <person name="Cohen L."/>
        </authorList>
    </citation>
    <scope>NUCLEOTIDE SEQUENCE</scope>
</reference>
<dbReference type="PANTHER" id="PTHR23131">
    <property type="entry name" value="ENDORIBONUCLEASE LACTB2"/>
    <property type="match status" value="1"/>
</dbReference>
<dbReference type="CDD" id="cd07722">
    <property type="entry name" value="LACTB2-like_MBL-fold"/>
    <property type="match status" value="1"/>
</dbReference>
<dbReference type="Pfam" id="PF00753">
    <property type="entry name" value="Lactamase_B"/>
    <property type="match status" value="1"/>
</dbReference>
<dbReference type="Gene3D" id="3.60.15.10">
    <property type="entry name" value="Ribonuclease Z/Hydroxyacylglutathione hydrolase-like"/>
    <property type="match status" value="1"/>
</dbReference>
<dbReference type="Gene3D" id="1.10.10.10">
    <property type="entry name" value="Winged helix-like DNA-binding domain superfamily/Winged helix DNA-binding domain"/>
    <property type="match status" value="1"/>
</dbReference>
<dbReference type="InterPro" id="IPR050662">
    <property type="entry name" value="Sec-metab_biosynth-thioest"/>
</dbReference>
<organism evidence="6">
    <name type="scientific">Noctiluca scintillans</name>
    <name type="common">Sea sparkle</name>
    <name type="synonym">Red tide dinoflagellate</name>
    <dbReference type="NCBI Taxonomy" id="2966"/>
    <lineage>
        <taxon>Eukaryota</taxon>
        <taxon>Sar</taxon>
        <taxon>Alveolata</taxon>
        <taxon>Dinophyceae</taxon>
        <taxon>Noctilucales</taxon>
        <taxon>Noctilucaceae</taxon>
        <taxon>Noctiluca</taxon>
    </lineage>
</organism>
<dbReference type="GO" id="GO:0016787">
    <property type="term" value="F:hydrolase activity"/>
    <property type="evidence" value="ECO:0007669"/>
    <property type="project" value="UniProtKB-KW"/>
</dbReference>
<dbReference type="AlphaFoldDB" id="A0A7S1F294"/>
<evidence type="ECO:0000256" key="2">
    <source>
        <dbReference type="ARBA" id="ARBA00022723"/>
    </source>
</evidence>
<accession>A0A7S1F294</accession>
<evidence type="ECO:0000256" key="1">
    <source>
        <dbReference type="ARBA" id="ARBA00007749"/>
    </source>
</evidence>
<dbReference type="FunFam" id="3.60.15.10:FF:000041">
    <property type="entry name" value="Metallo-beta-lactamase domain protein"/>
    <property type="match status" value="1"/>
</dbReference>
<dbReference type="EMBL" id="HBFQ01019804">
    <property type="protein sequence ID" value="CAD8839561.1"/>
    <property type="molecule type" value="Transcribed_RNA"/>
</dbReference>
<gene>
    <name evidence="6" type="ORF">NSCI0253_LOCUS13909</name>
</gene>
<keyword evidence="3" id="KW-0378">Hydrolase</keyword>
<comment type="similarity">
    <text evidence="1">Belongs to the metallo-beta-lactamase superfamily.</text>
</comment>
<dbReference type="GO" id="GO:0046872">
    <property type="term" value="F:metal ion binding"/>
    <property type="evidence" value="ECO:0007669"/>
    <property type="project" value="UniProtKB-KW"/>
</dbReference>
<evidence type="ECO:0000256" key="3">
    <source>
        <dbReference type="ARBA" id="ARBA00022801"/>
    </source>
</evidence>
<keyword evidence="4" id="KW-0862">Zinc</keyword>
<evidence type="ECO:0000256" key="4">
    <source>
        <dbReference type="ARBA" id="ARBA00022833"/>
    </source>
</evidence>
<protein>
    <recommendedName>
        <fullName evidence="5">Metallo-beta-lactamase domain-containing protein</fullName>
    </recommendedName>
</protein>
<feature type="domain" description="Metallo-beta-lactamase" evidence="5">
    <location>
        <begin position="74"/>
        <end position="248"/>
    </location>
</feature>
<sequence length="344" mass="37614">MLAAAKDRGCVSCGALAHSFWRPPLVAKPCACSCLRGLAVAAKDVPPELPEVERLSSRVARVLGRNPGPFTLTGTNMYLVGTGKKRILVDAGEGRPGVLQDLVKLMDEEGCGLDQIVVTHWHHDHILGVPEILRHFGAVPVRKYMPPEGTGGRKFVDEFDPEALMKEFPVVGLEDGEVLSCEGASVRVLFTPGHANDHVSLMLEEEQSLFTGDNVLGWGTGVFEDLQQYLASLRRMRDTQPTVLYPAHGPVIQRGRAGPWLEMYISHRETRVQQVKVALNGSSPAGVTLQDVTREVYKAQTNVLSNDGLFKGACNNTLHILTYLVKEGLCREIDGSYLVRAAQL</sequence>
<evidence type="ECO:0000313" key="6">
    <source>
        <dbReference type="EMBL" id="CAD8839561.1"/>
    </source>
</evidence>
<dbReference type="PANTHER" id="PTHR23131:SF0">
    <property type="entry name" value="ENDORIBONUCLEASE LACTB2"/>
    <property type="match status" value="1"/>
</dbReference>
<dbReference type="InterPro" id="IPR036866">
    <property type="entry name" value="RibonucZ/Hydroxyglut_hydro"/>
</dbReference>
<evidence type="ECO:0000259" key="5">
    <source>
        <dbReference type="SMART" id="SM00849"/>
    </source>
</evidence>
<keyword evidence="2" id="KW-0479">Metal-binding</keyword>
<dbReference type="InterPro" id="IPR001279">
    <property type="entry name" value="Metallo-B-lactamas"/>
</dbReference>
<dbReference type="SUPFAM" id="SSF56281">
    <property type="entry name" value="Metallo-hydrolase/oxidoreductase"/>
    <property type="match status" value="1"/>
</dbReference>
<proteinExistence type="inferred from homology"/>
<name>A0A7S1F294_NOCSC</name>
<dbReference type="InterPro" id="IPR036388">
    <property type="entry name" value="WH-like_DNA-bd_sf"/>
</dbReference>